<gene>
    <name evidence="7" type="ORF">KFE25_010309</name>
</gene>
<accession>A0A8J5XKY6</accession>
<dbReference type="GO" id="GO:0016020">
    <property type="term" value="C:membrane"/>
    <property type="evidence" value="ECO:0007669"/>
    <property type="project" value="UniProtKB-SubCell"/>
</dbReference>
<feature type="transmembrane region" description="Helical" evidence="6">
    <location>
        <begin position="145"/>
        <end position="165"/>
    </location>
</feature>
<keyword evidence="5 6" id="KW-0472">Membrane</keyword>
<feature type="transmembrane region" description="Helical" evidence="6">
    <location>
        <begin position="64"/>
        <end position="97"/>
    </location>
</feature>
<organism evidence="7 8">
    <name type="scientific">Diacronema lutheri</name>
    <name type="common">Unicellular marine alga</name>
    <name type="synonym">Monochrysis lutheri</name>
    <dbReference type="NCBI Taxonomy" id="2081491"/>
    <lineage>
        <taxon>Eukaryota</taxon>
        <taxon>Haptista</taxon>
        <taxon>Haptophyta</taxon>
        <taxon>Pavlovophyceae</taxon>
        <taxon>Pavlovales</taxon>
        <taxon>Pavlovaceae</taxon>
        <taxon>Diacronema</taxon>
    </lineage>
</organism>
<sequence>MLAADKRALEQNLKVNLLKIREKELRFYTDNCVAIGTQASLLSGFAYSGLIQIVIPEGRNDTLITAYLCVTVTAMGLELIAVINAMLCSMLGPGLALRGPDGSMHRAVDEMLEEYRLTFFFFGIGLVAFHFSAILFAWVEFIWTVALAMSTLLVLFLYGMFHYFLRIYTRFKVPPSLMITGRFETDSSIYETTITAADLRHANAQHTAEQTVGAQVREYLYPISYAHGVLDAKHGTPPTRS</sequence>
<evidence type="ECO:0000256" key="5">
    <source>
        <dbReference type="ARBA" id="ARBA00023136"/>
    </source>
</evidence>
<dbReference type="EMBL" id="JAGTXO010000020">
    <property type="protein sequence ID" value="KAG8462484.1"/>
    <property type="molecule type" value="Genomic_DNA"/>
</dbReference>
<keyword evidence="4 6" id="KW-1133">Transmembrane helix</keyword>
<evidence type="ECO:0000256" key="4">
    <source>
        <dbReference type="ARBA" id="ARBA00022989"/>
    </source>
</evidence>
<evidence type="ECO:0000313" key="8">
    <source>
        <dbReference type="Proteomes" id="UP000751190"/>
    </source>
</evidence>
<evidence type="ECO:0000256" key="2">
    <source>
        <dbReference type="ARBA" id="ARBA00008062"/>
    </source>
</evidence>
<dbReference type="Proteomes" id="UP000751190">
    <property type="component" value="Unassembled WGS sequence"/>
</dbReference>
<dbReference type="AlphaFoldDB" id="A0A8J5XKY6"/>
<keyword evidence="3 6" id="KW-0812">Transmembrane</keyword>
<keyword evidence="8" id="KW-1185">Reference proteome</keyword>
<dbReference type="InterPro" id="IPR038350">
    <property type="entry name" value="Orai_sf"/>
</dbReference>
<dbReference type="OrthoDB" id="10253246at2759"/>
<dbReference type="Pfam" id="PF07856">
    <property type="entry name" value="Orai-1"/>
    <property type="match status" value="1"/>
</dbReference>
<evidence type="ECO:0000256" key="1">
    <source>
        <dbReference type="ARBA" id="ARBA00004141"/>
    </source>
</evidence>
<reference evidence="7" key="1">
    <citation type="submission" date="2021-05" db="EMBL/GenBank/DDBJ databases">
        <title>The genome of the haptophyte Pavlova lutheri (Diacronema luteri, Pavlovales) - a model for lipid biosynthesis in eukaryotic algae.</title>
        <authorList>
            <person name="Hulatt C.J."/>
            <person name="Posewitz M.C."/>
        </authorList>
    </citation>
    <scope>NUCLEOTIDE SEQUENCE</scope>
    <source>
        <strain evidence="7">NIVA-4/92</strain>
    </source>
</reference>
<evidence type="ECO:0000256" key="3">
    <source>
        <dbReference type="ARBA" id="ARBA00022692"/>
    </source>
</evidence>
<evidence type="ECO:0000313" key="7">
    <source>
        <dbReference type="EMBL" id="KAG8462484.1"/>
    </source>
</evidence>
<dbReference type="InterPro" id="IPR012446">
    <property type="entry name" value="CRAC_channel"/>
</dbReference>
<comment type="subcellular location">
    <subcellularLocation>
        <location evidence="1">Membrane</location>
        <topology evidence="1">Multi-pass membrane protein</topology>
    </subcellularLocation>
</comment>
<comment type="similarity">
    <text evidence="2">Belongs to the Orai family.</text>
</comment>
<feature type="transmembrane region" description="Helical" evidence="6">
    <location>
        <begin position="117"/>
        <end position="139"/>
    </location>
</feature>
<evidence type="ECO:0000256" key="6">
    <source>
        <dbReference type="SAM" id="Phobius"/>
    </source>
</evidence>
<name>A0A8J5XKY6_DIALT</name>
<dbReference type="Gene3D" id="1.20.140.140">
    <property type="entry name" value="Calcium release-activated calcium channel protein Orai"/>
    <property type="match status" value="1"/>
</dbReference>
<proteinExistence type="inferred from homology"/>
<dbReference type="OMA" id="YLELAYY"/>
<comment type="caution">
    <text evidence="7">The sequence shown here is derived from an EMBL/GenBank/DDBJ whole genome shotgun (WGS) entry which is preliminary data.</text>
</comment>
<protein>
    <submittedName>
        <fullName evidence="7">Uncharacterized protein</fullName>
    </submittedName>
</protein>